<dbReference type="OrthoDB" id="1488726at2"/>
<comment type="caution">
    <text evidence="1">The sequence shown here is derived from an EMBL/GenBank/DDBJ whole genome shotgun (WGS) entry which is preliminary data.</text>
</comment>
<accession>A0A501Q014</accession>
<gene>
    <name evidence="1" type="ORF">FJA49_14115</name>
</gene>
<evidence type="ECO:0000313" key="1">
    <source>
        <dbReference type="EMBL" id="TPD65331.1"/>
    </source>
</evidence>
<keyword evidence="2" id="KW-1185">Reference proteome</keyword>
<reference evidence="1 2" key="2">
    <citation type="submission" date="2019-06" db="EMBL/GenBank/DDBJ databases">
        <authorList>
            <person name="Seo Y."/>
        </authorList>
    </citation>
    <scope>NUCLEOTIDE SEQUENCE [LARGE SCALE GENOMIC DNA]</scope>
    <source>
        <strain evidence="1 2">MaA-Y11</strain>
    </source>
</reference>
<name>A0A501Q014_9FLAO</name>
<dbReference type="EMBL" id="VFJE01000056">
    <property type="protein sequence ID" value="TPD65331.1"/>
    <property type="molecule type" value="Genomic_DNA"/>
</dbReference>
<proteinExistence type="predicted"/>
<dbReference type="AlphaFoldDB" id="A0A501Q014"/>
<organism evidence="1 2">
    <name type="scientific">Flavobacterium microcysteis</name>
    <dbReference type="NCBI Taxonomy" id="2596891"/>
    <lineage>
        <taxon>Bacteria</taxon>
        <taxon>Pseudomonadati</taxon>
        <taxon>Bacteroidota</taxon>
        <taxon>Flavobacteriia</taxon>
        <taxon>Flavobacteriales</taxon>
        <taxon>Flavobacteriaceae</taxon>
        <taxon>Flavobacterium</taxon>
    </lineage>
</organism>
<reference evidence="1 2" key="1">
    <citation type="submission" date="2019-06" db="EMBL/GenBank/DDBJ databases">
        <title>Flavobacterium sp. MaA-Y11 from geoumgang.</title>
        <authorList>
            <person name="Jeong S."/>
        </authorList>
    </citation>
    <scope>NUCLEOTIDE SEQUENCE [LARGE SCALE GENOMIC DNA]</scope>
    <source>
        <strain evidence="1 2">MaA-Y11</strain>
    </source>
</reference>
<dbReference type="Proteomes" id="UP000319175">
    <property type="component" value="Unassembled WGS sequence"/>
</dbReference>
<dbReference type="RefSeq" id="WP_140001574.1">
    <property type="nucleotide sequence ID" value="NZ_VFJE01000056.1"/>
</dbReference>
<sequence>MKTTFKKIGQLLLLGVLVASCSKNDDGDSPDYVPSASAFAALRDDALNVQTFTFNAEDGAATFTSAKGVQFTINGNCLTQNGNPITGEVVIKYSEVFDPGTMLTTDKTTMGRMSNGNMALLISGGEFFINATKNGQQLQLTCPMPLIIPANLTGGPDNAMTLWDGTFDEDGNLEWDEQERANGQNGVFVEGPNYYAYFSSFGWTNVDRFYSDPRPKTTILAEAPEGYDFENSAIYLHYDGEGSSLAKLDTYNPTTNQFSEHYGQIPIGLQCHIIFVTEDNGQWRYAIKPVTIAANDVHVFTLAQTTLATEAQLIAAINALP</sequence>
<dbReference type="PROSITE" id="PS51257">
    <property type="entry name" value="PROKAR_LIPOPROTEIN"/>
    <property type="match status" value="1"/>
</dbReference>
<protein>
    <submittedName>
        <fullName evidence="1">Uncharacterized protein</fullName>
    </submittedName>
</protein>
<evidence type="ECO:0000313" key="2">
    <source>
        <dbReference type="Proteomes" id="UP000319175"/>
    </source>
</evidence>